<evidence type="ECO:0000313" key="1">
    <source>
        <dbReference type="EMBL" id="ACB64585.1"/>
    </source>
</evidence>
<dbReference type="EMBL" id="CP001025">
    <property type="protein sequence ID" value="ACB64585.1"/>
    <property type="molecule type" value="Genomic_DNA"/>
</dbReference>
<dbReference type="Proteomes" id="UP000001680">
    <property type="component" value="Chromosome 1"/>
</dbReference>
<accession>B1YT96</accession>
<proteinExistence type="predicted"/>
<name>B1YT96_BURA4</name>
<evidence type="ECO:0008006" key="3">
    <source>
        <dbReference type="Google" id="ProtNLM"/>
    </source>
</evidence>
<dbReference type="RefSeq" id="WP_012364277.1">
    <property type="nucleotide sequence ID" value="NC_010551.1"/>
</dbReference>
<sequence precursor="true">MNKTGIYVTLAAAILLTGCATKNYGREGQLTGFEKSTMTCREIDLETAKVDGFVQHVDEESRFDGRSILSFLGDFGIGNVMEKDAALKSANDRRAALSNLRASKNCGVHTDSAAATQ</sequence>
<protein>
    <recommendedName>
        <fullName evidence="3">Lipoprotein</fullName>
    </recommendedName>
</protein>
<dbReference type="KEGG" id="bac:BamMC406_2105"/>
<dbReference type="AlphaFoldDB" id="B1YT96"/>
<dbReference type="PROSITE" id="PS51257">
    <property type="entry name" value="PROKAR_LIPOPROTEIN"/>
    <property type="match status" value="1"/>
</dbReference>
<organism evidence="1 2">
    <name type="scientific">Burkholderia ambifaria (strain MC40-6)</name>
    <dbReference type="NCBI Taxonomy" id="398577"/>
    <lineage>
        <taxon>Bacteria</taxon>
        <taxon>Pseudomonadati</taxon>
        <taxon>Pseudomonadota</taxon>
        <taxon>Betaproteobacteria</taxon>
        <taxon>Burkholderiales</taxon>
        <taxon>Burkholderiaceae</taxon>
        <taxon>Burkholderia</taxon>
        <taxon>Burkholderia cepacia complex</taxon>
    </lineage>
</organism>
<dbReference type="HOGENOM" id="CLU_167455_0_0_4"/>
<reference evidence="2" key="1">
    <citation type="submission" date="2008-04" db="EMBL/GenBank/DDBJ databases">
        <title>Complete sequence of chromosome 1 of Burkholderia ambifaria MC40-6.</title>
        <authorList>
            <person name="Copeland A."/>
            <person name="Lucas S."/>
            <person name="Lapidus A."/>
            <person name="Glavina del Rio T."/>
            <person name="Dalin E."/>
            <person name="Tice H."/>
            <person name="Pitluck S."/>
            <person name="Chain P."/>
            <person name="Malfatti S."/>
            <person name="Shin M."/>
            <person name="Vergez L."/>
            <person name="Lang D."/>
            <person name="Schmutz J."/>
            <person name="Larimer F."/>
            <person name="Land M."/>
            <person name="Hauser L."/>
            <person name="Kyrpides N."/>
            <person name="Lykidis A."/>
            <person name="Ramette A."/>
            <person name="Konstantinidis K."/>
            <person name="Tiedje J."/>
            <person name="Richardson P."/>
        </authorList>
    </citation>
    <scope>NUCLEOTIDE SEQUENCE [LARGE SCALE GENOMIC DNA]</scope>
    <source>
        <strain evidence="2">MC40-6</strain>
    </source>
</reference>
<gene>
    <name evidence="1" type="ordered locus">BamMC406_2105</name>
</gene>
<dbReference type="OrthoDB" id="7206526at2"/>
<evidence type="ECO:0000313" key="2">
    <source>
        <dbReference type="Proteomes" id="UP000001680"/>
    </source>
</evidence>